<dbReference type="SMART" id="SM00450">
    <property type="entry name" value="RHOD"/>
    <property type="match status" value="1"/>
</dbReference>
<protein>
    <submittedName>
        <fullName evidence="3">Phage-shock protein</fullName>
    </submittedName>
</protein>
<keyword evidence="1" id="KW-0732">Signal</keyword>
<proteinExistence type="predicted"/>
<dbReference type="InterPro" id="IPR050229">
    <property type="entry name" value="GlpE_sulfurtransferase"/>
</dbReference>
<dbReference type="CDD" id="cd00158">
    <property type="entry name" value="RHOD"/>
    <property type="match status" value="1"/>
</dbReference>
<dbReference type="RefSeq" id="WP_055733978.1">
    <property type="nucleotide sequence ID" value="NZ_BMDY01000025.1"/>
</dbReference>
<keyword evidence="4" id="KW-1185">Reference proteome</keyword>
<dbReference type="InterPro" id="IPR036873">
    <property type="entry name" value="Rhodanese-like_dom_sf"/>
</dbReference>
<evidence type="ECO:0000313" key="4">
    <source>
        <dbReference type="Proteomes" id="UP000651977"/>
    </source>
</evidence>
<dbReference type="Pfam" id="PF00581">
    <property type="entry name" value="Rhodanese"/>
    <property type="match status" value="1"/>
</dbReference>
<evidence type="ECO:0000259" key="2">
    <source>
        <dbReference type="PROSITE" id="PS50206"/>
    </source>
</evidence>
<feature type="domain" description="Rhodanese" evidence="2">
    <location>
        <begin position="34"/>
        <end position="113"/>
    </location>
</feature>
<dbReference type="Proteomes" id="UP000651977">
    <property type="component" value="Unassembled WGS sequence"/>
</dbReference>
<gene>
    <name evidence="3" type="ORF">GCM10007414_34200</name>
</gene>
<accession>A0ABQ1I5D1</accession>
<dbReference type="InterPro" id="IPR001763">
    <property type="entry name" value="Rhodanese-like_dom"/>
</dbReference>
<evidence type="ECO:0000313" key="3">
    <source>
        <dbReference type="EMBL" id="GGB17942.1"/>
    </source>
</evidence>
<dbReference type="PROSITE" id="PS50206">
    <property type="entry name" value="RHODANESE_3"/>
    <property type="match status" value="1"/>
</dbReference>
<dbReference type="Gene3D" id="3.40.250.10">
    <property type="entry name" value="Rhodanese-like domain"/>
    <property type="match status" value="1"/>
</dbReference>
<feature type="signal peptide" evidence="1">
    <location>
        <begin position="1"/>
        <end position="22"/>
    </location>
</feature>
<comment type="caution">
    <text evidence="3">The sequence shown here is derived from an EMBL/GenBank/DDBJ whole genome shotgun (WGS) entry which is preliminary data.</text>
</comment>
<sequence>MKSLAKIIGLALLLSYSALGHATERAEQAWNAIQQQQALILDVRSQAEFQQGHLAGAHNIPHTQVAQQINHLTKDKEQAIVVYCRSGNRSSYALQVLEAMGYKHVLNGGGLNEMQAAQ</sequence>
<dbReference type="EMBL" id="BMDY01000025">
    <property type="protein sequence ID" value="GGB17942.1"/>
    <property type="molecule type" value="Genomic_DNA"/>
</dbReference>
<dbReference type="SUPFAM" id="SSF52821">
    <property type="entry name" value="Rhodanese/Cell cycle control phosphatase"/>
    <property type="match status" value="1"/>
</dbReference>
<reference evidence="4" key="1">
    <citation type="journal article" date="2019" name="Int. J. Syst. Evol. Microbiol.">
        <title>The Global Catalogue of Microorganisms (GCM) 10K type strain sequencing project: providing services to taxonomists for standard genome sequencing and annotation.</title>
        <authorList>
            <consortium name="The Broad Institute Genomics Platform"/>
            <consortium name="The Broad Institute Genome Sequencing Center for Infectious Disease"/>
            <person name="Wu L."/>
            <person name="Ma J."/>
        </authorList>
    </citation>
    <scope>NUCLEOTIDE SEQUENCE [LARGE SCALE GENOMIC DNA]</scope>
    <source>
        <strain evidence="4">CGMCC 1.10131</strain>
    </source>
</reference>
<organism evidence="3 4">
    <name type="scientific">Agarivorans gilvus</name>
    <dbReference type="NCBI Taxonomy" id="680279"/>
    <lineage>
        <taxon>Bacteria</taxon>
        <taxon>Pseudomonadati</taxon>
        <taxon>Pseudomonadota</taxon>
        <taxon>Gammaproteobacteria</taxon>
        <taxon>Alteromonadales</taxon>
        <taxon>Alteromonadaceae</taxon>
        <taxon>Agarivorans</taxon>
    </lineage>
</organism>
<name>A0ABQ1I5D1_9ALTE</name>
<dbReference type="PANTHER" id="PTHR43031:SF18">
    <property type="entry name" value="RHODANESE-RELATED SULFURTRANSFERASES"/>
    <property type="match status" value="1"/>
</dbReference>
<dbReference type="PANTHER" id="PTHR43031">
    <property type="entry name" value="FAD-DEPENDENT OXIDOREDUCTASE"/>
    <property type="match status" value="1"/>
</dbReference>
<feature type="chain" id="PRO_5045125349" evidence="1">
    <location>
        <begin position="23"/>
        <end position="118"/>
    </location>
</feature>
<evidence type="ECO:0000256" key="1">
    <source>
        <dbReference type="SAM" id="SignalP"/>
    </source>
</evidence>